<evidence type="ECO:0000256" key="5">
    <source>
        <dbReference type="ARBA" id="ARBA00022842"/>
    </source>
</evidence>
<evidence type="ECO:0000259" key="7">
    <source>
        <dbReference type="Pfam" id="PF00535"/>
    </source>
</evidence>
<dbReference type="Pfam" id="PF00535">
    <property type="entry name" value="Glycos_transf_2"/>
    <property type="match status" value="1"/>
</dbReference>
<name>A0A9E4ZXQ7_9EURY</name>
<keyword evidence="10" id="KW-1185">Reference proteome</keyword>
<dbReference type="InterPro" id="IPR009010">
    <property type="entry name" value="Asp_de-COase-like_dom_sf"/>
</dbReference>
<evidence type="ECO:0000256" key="3">
    <source>
        <dbReference type="ARBA" id="ARBA00022676"/>
    </source>
</evidence>
<gene>
    <name evidence="9" type="ORF">O3H35_11525</name>
    <name evidence="8" type="ORF">O3H54_06420</name>
</gene>
<proteinExistence type="inferred from homology"/>
<dbReference type="AlphaFoldDB" id="A0A9E4ZXQ7"/>
<keyword evidence="6" id="KW-1133">Transmembrane helix</keyword>
<dbReference type="PANTHER" id="PTHR48090:SF10">
    <property type="entry name" value="GLUCOSYL-3-PHOSPHOGLYCERATE SYNTHASE"/>
    <property type="match status" value="1"/>
</dbReference>
<evidence type="ECO:0000313" key="9">
    <source>
        <dbReference type="EMBL" id="MCZ3373265.1"/>
    </source>
</evidence>
<keyword evidence="6" id="KW-0472">Membrane</keyword>
<dbReference type="InterPro" id="IPR001173">
    <property type="entry name" value="Glyco_trans_2-like"/>
</dbReference>
<organism evidence="8 10">
    <name type="scientific">Methanobacterium veterum</name>
    <dbReference type="NCBI Taxonomy" id="408577"/>
    <lineage>
        <taxon>Archaea</taxon>
        <taxon>Methanobacteriati</taxon>
        <taxon>Methanobacteriota</taxon>
        <taxon>Methanomada group</taxon>
        <taxon>Methanobacteria</taxon>
        <taxon>Methanobacteriales</taxon>
        <taxon>Methanobacteriaceae</taxon>
        <taxon>Methanobacterium</taxon>
    </lineage>
</organism>
<dbReference type="Proteomes" id="UP001068021">
    <property type="component" value="Unassembled WGS sequence"/>
</dbReference>
<feature type="transmembrane region" description="Helical" evidence="6">
    <location>
        <begin position="281"/>
        <end position="301"/>
    </location>
</feature>
<comment type="caution">
    <text evidence="8">The sequence shown here is derived from an EMBL/GenBank/DDBJ whole genome shotgun (WGS) entry which is preliminary data.</text>
</comment>
<protein>
    <submittedName>
        <fullName evidence="8">Glycosyltransferase</fullName>
        <ecNumber evidence="8">2.4.-.-</ecNumber>
    </submittedName>
</protein>
<dbReference type="Gene3D" id="3.90.550.10">
    <property type="entry name" value="Spore Coat Polysaccharide Biosynthesis Protein SpsA, Chain A"/>
    <property type="match status" value="1"/>
</dbReference>
<dbReference type="SUPFAM" id="SSF50692">
    <property type="entry name" value="ADC-like"/>
    <property type="match status" value="1"/>
</dbReference>
<comment type="cofactor">
    <cofactor evidence="1">
        <name>Mg(2+)</name>
        <dbReference type="ChEBI" id="CHEBI:18420"/>
    </cofactor>
</comment>
<dbReference type="PANTHER" id="PTHR48090">
    <property type="entry name" value="UNDECAPRENYL-PHOSPHATE 4-DEOXY-4-FORMAMIDO-L-ARABINOSE TRANSFERASE-RELATED"/>
    <property type="match status" value="1"/>
</dbReference>
<dbReference type="CDD" id="cd04179">
    <property type="entry name" value="DPM_DPG-synthase_like"/>
    <property type="match status" value="1"/>
</dbReference>
<evidence type="ECO:0000256" key="6">
    <source>
        <dbReference type="SAM" id="Phobius"/>
    </source>
</evidence>
<dbReference type="Proteomes" id="UP001074446">
    <property type="component" value="Unassembled WGS sequence"/>
</dbReference>
<dbReference type="EMBL" id="JAPVER010000020">
    <property type="protein sequence ID" value="MCZ3365513.1"/>
    <property type="molecule type" value="Genomic_DNA"/>
</dbReference>
<keyword evidence="4 8" id="KW-0808">Transferase</keyword>
<evidence type="ECO:0000256" key="1">
    <source>
        <dbReference type="ARBA" id="ARBA00001946"/>
    </source>
</evidence>
<evidence type="ECO:0000256" key="2">
    <source>
        <dbReference type="ARBA" id="ARBA00006739"/>
    </source>
</evidence>
<reference evidence="8" key="1">
    <citation type="submission" date="2022-12" db="EMBL/GenBank/DDBJ databases">
        <title>Reclassification of two methanogenic archaea species isolated from the Kolyma lowland permafrost.</title>
        <authorList>
            <person name="Trubitsyn V.E."/>
            <person name="Rivkina E.M."/>
            <person name="Shcherbakova V.A."/>
        </authorList>
    </citation>
    <scope>NUCLEOTIDE SEQUENCE</scope>
    <source>
        <strain evidence="8">M2</strain>
        <strain evidence="9">MK4</strain>
    </source>
</reference>
<dbReference type="EC" id="2.4.-.-" evidence="8"/>
<evidence type="ECO:0000256" key="4">
    <source>
        <dbReference type="ARBA" id="ARBA00022679"/>
    </source>
</evidence>
<evidence type="ECO:0000313" key="10">
    <source>
        <dbReference type="Proteomes" id="UP001068021"/>
    </source>
</evidence>
<dbReference type="SUPFAM" id="SSF53448">
    <property type="entry name" value="Nucleotide-diphospho-sugar transferases"/>
    <property type="match status" value="1"/>
</dbReference>
<feature type="transmembrane region" description="Helical" evidence="6">
    <location>
        <begin position="321"/>
        <end position="346"/>
    </location>
</feature>
<dbReference type="InterPro" id="IPR050256">
    <property type="entry name" value="Glycosyltransferase_2"/>
</dbReference>
<sequence length="574" mass="63519">MYILSWFILLFVLLVASIKNRGSETKMTVSIVIPAYNESKTIEKVIGVINSLDCVNEIIVVDDGSSDDTASVAQKAGATVILHSKNKGKGAAIKTGFENSNGDVVAFIDADLKNLTARQVEKIIKPILDGKADVTKTKFKRKAGRVTELTAKPLLNFFFPELKYDQPLSGQFAAKKSFLSKIKFEEDYGVDIGIVLDADVRGMRIKEVDIGEIEHVHSSIEGLNKMANEVVRTIVDRAMSYGRFSMMDDLGKNIRMAILGLSLITLGLFSIFFVNKIPMDIGLVILVSGLIIAIYYGVLLVKRTVNILSKSSGRLPTLKSLFYMHFPILISGLILLTMISTFVGYVSIDDGTISIQPASGNLVLIGPNGLQLESRGPYTVDSALENEYSIFRVPSSAMKTLGLNYGDSIYIFNKKYTTRPTIQGEDNILRMPRDARTYLGVDTRTVILDSNLRNIFNNIYIERSLPVQGNISDLSIIEGAIIKSDYQNGRIVNIYVDNQKVATTSGVLKDGTYSIYINNMKDRTIYINNNDAKDSTALYWGNHTIKIEIGGQTNSNFEFATSDRGKFLNIFLSK</sequence>
<keyword evidence="3 8" id="KW-0328">Glycosyltransferase</keyword>
<dbReference type="InterPro" id="IPR029044">
    <property type="entry name" value="Nucleotide-diphossugar_trans"/>
</dbReference>
<dbReference type="GO" id="GO:0016757">
    <property type="term" value="F:glycosyltransferase activity"/>
    <property type="evidence" value="ECO:0007669"/>
    <property type="project" value="UniProtKB-KW"/>
</dbReference>
<keyword evidence="5" id="KW-0460">Magnesium</keyword>
<keyword evidence="6" id="KW-0812">Transmembrane</keyword>
<accession>A0A9E4ZXQ7</accession>
<feature type="domain" description="Glycosyltransferase 2-like" evidence="7">
    <location>
        <begin position="30"/>
        <end position="152"/>
    </location>
</feature>
<comment type="similarity">
    <text evidence="2">Belongs to the glycosyltransferase 2 family.</text>
</comment>
<dbReference type="EMBL" id="JAPVES010000030">
    <property type="protein sequence ID" value="MCZ3373265.1"/>
    <property type="molecule type" value="Genomic_DNA"/>
</dbReference>
<evidence type="ECO:0000313" key="8">
    <source>
        <dbReference type="EMBL" id="MCZ3365513.1"/>
    </source>
</evidence>
<feature type="transmembrane region" description="Helical" evidence="6">
    <location>
        <begin position="254"/>
        <end position="274"/>
    </location>
</feature>